<evidence type="ECO:0000256" key="3">
    <source>
        <dbReference type="ARBA" id="ARBA00022737"/>
    </source>
</evidence>
<dbReference type="OrthoDB" id="6350048at2759"/>
<name>E9G4A6_DAPPU</name>
<dbReference type="SUPFAM" id="SSF49842">
    <property type="entry name" value="TNF-like"/>
    <property type="match status" value="1"/>
</dbReference>
<dbReference type="Proteomes" id="UP000000305">
    <property type="component" value="Unassembled WGS sequence"/>
</dbReference>
<dbReference type="SUPFAM" id="SSF52058">
    <property type="entry name" value="L domain-like"/>
    <property type="match status" value="1"/>
</dbReference>
<evidence type="ECO:0000259" key="7">
    <source>
        <dbReference type="PROSITE" id="PS50871"/>
    </source>
</evidence>
<reference evidence="8 9" key="1">
    <citation type="journal article" date="2011" name="Science">
        <title>The ecoresponsive genome of Daphnia pulex.</title>
        <authorList>
            <person name="Colbourne J.K."/>
            <person name="Pfrender M.E."/>
            <person name="Gilbert D."/>
            <person name="Thomas W.K."/>
            <person name="Tucker A."/>
            <person name="Oakley T.H."/>
            <person name="Tokishita S."/>
            <person name="Aerts A."/>
            <person name="Arnold G.J."/>
            <person name="Basu M.K."/>
            <person name="Bauer D.J."/>
            <person name="Caceres C.E."/>
            <person name="Carmel L."/>
            <person name="Casola C."/>
            <person name="Choi J.H."/>
            <person name="Detter J.C."/>
            <person name="Dong Q."/>
            <person name="Dusheyko S."/>
            <person name="Eads B.D."/>
            <person name="Frohlich T."/>
            <person name="Geiler-Samerotte K.A."/>
            <person name="Gerlach D."/>
            <person name="Hatcher P."/>
            <person name="Jogdeo S."/>
            <person name="Krijgsveld J."/>
            <person name="Kriventseva E.V."/>
            <person name="Kultz D."/>
            <person name="Laforsch C."/>
            <person name="Lindquist E."/>
            <person name="Lopez J."/>
            <person name="Manak J.R."/>
            <person name="Muller J."/>
            <person name="Pangilinan J."/>
            <person name="Patwardhan R.P."/>
            <person name="Pitluck S."/>
            <person name="Pritham E.J."/>
            <person name="Rechtsteiner A."/>
            <person name="Rho M."/>
            <person name="Rogozin I.B."/>
            <person name="Sakarya O."/>
            <person name="Salamov A."/>
            <person name="Schaack S."/>
            <person name="Shapiro H."/>
            <person name="Shiga Y."/>
            <person name="Skalitzky C."/>
            <person name="Smith Z."/>
            <person name="Souvorov A."/>
            <person name="Sung W."/>
            <person name="Tang Z."/>
            <person name="Tsuchiya D."/>
            <person name="Tu H."/>
            <person name="Vos H."/>
            <person name="Wang M."/>
            <person name="Wolf Y.I."/>
            <person name="Yamagata H."/>
            <person name="Yamada T."/>
            <person name="Ye Y."/>
            <person name="Shaw J.R."/>
            <person name="Andrews J."/>
            <person name="Crease T.J."/>
            <person name="Tang H."/>
            <person name="Lucas S.M."/>
            <person name="Robertson H.M."/>
            <person name="Bork P."/>
            <person name="Koonin E.V."/>
            <person name="Zdobnov E.M."/>
            <person name="Grigoriev I.V."/>
            <person name="Lynch M."/>
            <person name="Boore J.L."/>
        </authorList>
    </citation>
    <scope>NUCLEOTIDE SEQUENCE [LARGE SCALE GENOMIC DNA]</scope>
</reference>
<organism evidence="8 9">
    <name type="scientific">Daphnia pulex</name>
    <name type="common">Water flea</name>
    <dbReference type="NCBI Taxonomy" id="6669"/>
    <lineage>
        <taxon>Eukaryota</taxon>
        <taxon>Metazoa</taxon>
        <taxon>Ecdysozoa</taxon>
        <taxon>Arthropoda</taxon>
        <taxon>Crustacea</taxon>
        <taxon>Branchiopoda</taxon>
        <taxon>Diplostraca</taxon>
        <taxon>Cladocera</taxon>
        <taxon>Anomopoda</taxon>
        <taxon>Daphniidae</taxon>
        <taxon>Daphnia</taxon>
    </lineage>
</organism>
<keyword evidence="2" id="KW-0732">Signal</keyword>
<keyword evidence="4" id="KW-0175">Coiled coil</keyword>
<dbReference type="AlphaFoldDB" id="E9G4A6"/>
<keyword evidence="3" id="KW-0677">Repeat</keyword>
<dbReference type="InParanoid" id="E9G4A6"/>
<accession>E9G4A6</accession>
<feature type="coiled-coil region" evidence="4">
    <location>
        <begin position="4"/>
        <end position="38"/>
    </location>
</feature>
<feature type="domain" description="C1q" evidence="7">
    <location>
        <begin position="324"/>
        <end position="461"/>
    </location>
</feature>
<dbReference type="InterPro" id="IPR032675">
    <property type="entry name" value="LRR_dom_sf"/>
</dbReference>
<feature type="compositionally biased region" description="Low complexity" evidence="5">
    <location>
        <begin position="840"/>
        <end position="858"/>
    </location>
</feature>
<dbReference type="Gene3D" id="2.60.120.40">
    <property type="match status" value="1"/>
</dbReference>
<dbReference type="Gene3D" id="2.60.120.1000">
    <property type="match status" value="1"/>
</dbReference>
<gene>
    <name evidence="8" type="ORF">DAPPUDRAFT_98761</name>
</gene>
<evidence type="ECO:0000256" key="2">
    <source>
        <dbReference type="ARBA" id="ARBA00022729"/>
    </source>
</evidence>
<dbReference type="InterPro" id="IPR001073">
    <property type="entry name" value="C1q_dom"/>
</dbReference>
<dbReference type="SMART" id="SM00110">
    <property type="entry name" value="C1Q"/>
    <property type="match status" value="1"/>
</dbReference>
<protein>
    <recommendedName>
        <fullName evidence="7">C1q domain-containing protein</fullName>
    </recommendedName>
</protein>
<feature type="compositionally biased region" description="Low complexity" evidence="5">
    <location>
        <begin position="867"/>
        <end position="891"/>
    </location>
</feature>
<dbReference type="InterPro" id="IPR008983">
    <property type="entry name" value="Tumour_necrosis_fac-like_dom"/>
</dbReference>
<feature type="region of interest" description="Disordered" evidence="5">
    <location>
        <begin position="840"/>
        <end position="894"/>
    </location>
</feature>
<dbReference type="PROSITE" id="PS50871">
    <property type="entry name" value="C1Q"/>
    <property type="match status" value="1"/>
</dbReference>
<keyword evidence="9" id="KW-1185">Reference proteome</keyword>
<evidence type="ECO:0000256" key="5">
    <source>
        <dbReference type="SAM" id="MobiDB-lite"/>
    </source>
</evidence>
<dbReference type="eggNOG" id="KOG3516">
    <property type="taxonomic scope" value="Eukaryota"/>
</dbReference>
<evidence type="ECO:0000256" key="4">
    <source>
        <dbReference type="SAM" id="Coils"/>
    </source>
</evidence>
<dbReference type="EMBL" id="GL732532">
    <property type="protein sequence ID" value="EFX85262.1"/>
    <property type="molecule type" value="Genomic_DNA"/>
</dbReference>
<sequence>MSRLDHLEAKILDQELQLNSANDQIISLKEQVQRLESVLLIDSSNNFKSRITEDQTSKVIGASPYSAIFSPRTCLEARDSGLPEFKESGMYWIDPDGIGIGDGAIYVHCDMKTGTTSLGHDSEETIEIPKCTDPGCYSRSILYQNTTAKQAKALAEISAECHQTIQVNCLGGPFTVEGIDYAWWNDVDGAIQTFWSGSDATIHTCQCGIDDYCVRPDLECNCDANVAVPLSDNGKITLKNVLPVTKLNFGRTIHNGGSHTLGKLICSGKSISPVYPRSCADLWRIGHTLSGLYPIQGDKHVEFVHCDFTLGQNVAQNRIGYVDVKSEPVQFYVQSSTSISVPNKDSPIIFNVTVLNEGGAMDISTGIFTAPKSGTYLFDFSGVSEPSTGVFSVVFYVNGVQKGSSFADDLRQFTVTLPSIWHLNKGDEVKLSIFPTVGTLFSNDLWIVIPNGLEKFKATYNCTFKIIPSWSLGRLCCMVKTKTSSIMKRKGNEHLPSTFIAVHFFLFLLLGCIGRTDAVDCGNCFCSADVVTGYQNVICLGVPFAEIKNTFAGNTGFNKINSFNIVPELGDTQIPAGLLGIHTARIIRLASCGDNLMTIRRNAFRSSATSMEEFVVYDCNVASLVWTFLDSFTSVNVLQLEGAINIQSLGTLPSLLSLKRLSITDCKGFSSLNFPGSSLGGLQNLIMTENVELTDGKAESILATLNGASKLEMVSLKNNPSISRIPNTLANLVALHSLDVSLCDINSISSGSLSFSADVKLLDLTNNSLSDISDNSFDNDPVKCDDCQMAWLIRDYRELLPFVSGNCSNATEFQDLNPSWYDDQLCKSLLTTTTKQPTTSVQLTTTSSTVTNPTSLSSESSTVTRDVSPTTTENPNSSTVTLSTSSDSGTTQAPDPSAEINYDIYFYILYGVLGGIAFILIIGFIFLDYQRRRALRTRTSFDNSSSCGSSFSGFMDPEMHDSHSVEQRNYVRMPEPRPPTSPYNYLGNYQQSAGQSFRGPAVITTPYYQQRQPARNPPSPDPPTGGLTGRAQGFKKVEFSMP</sequence>
<dbReference type="Pfam" id="PF00386">
    <property type="entry name" value="C1q"/>
    <property type="match status" value="1"/>
</dbReference>
<dbReference type="GO" id="GO:0016020">
    <property type="term" value="C:membrane"/>
    <property type="evidence" value="ECO:0000318"/>
    <property type="project" value="GO_Central"/>
</dbReference>
<dbReference type="HOGENOM" id="CLU_292441_0_0_1"/>
<feature type="transmembrane region" description="Helical" evidence="6">
    <location>
        <begin position="904"/>
        <end position="927"/>
    </location>
</feature>
<keyword evidence="6" id="KW-1133">Transmembrane helix</keyword>
<keyword evidence="1" id="KW-0433">Leucine-rich repeat</keyword>
<dbReference type="InterPro" id="IPR052286">
    <property type="entry name" value="Wnt_signaling_inhibitor"/>
</dbReference>
<keyword evidence="6" id="KW-0812">Transmembrane</keyword>
<feature type="region of interest" description="Disordered" evidence="5">
    <location>
        <begin position="1007"/>
        <end position="1042"/>
    </location>
</feature>
<evidence type="ECO:0000256" key="1">
    <source>
        <dbReference type="ARBA" id="ARBA00022614"/>
    </source>
</evidence>
<evidence type="ECO:0000313" key="8">
    <source>
        <dbReference type="EMBL" id="EFX85262.1"/>
    </source>
</evidence>
<dbReference type="PANTHER" id="PTHR24364:SF18">
    <property type="entry name" value="LP06937P"/>
    <property type="match status" value="1"/>
</dbReference>
<dbReference type="Gene3D" id="3.80.10.10">
    <property type="entry name" value="Ribonuclease Inhibitor"/>
    <property type="match status" value="1"/>
</dbReference>
<dbReference type="KEGG" id="dpx:DAPPUDRAFT_98761"/>
<evidence type="ECO:0000256" key="6">
    <source>
        <dbReference type="SAM" id="Phobius"/>
    </source>
</evidence>
<proteinExistence type="predicted"/>
<dbReference type="PROSITE" id="PS00435">
    <property type="entry name" value="PEROXIDASE_1"/>
    <property type="match status" value="1"/>
</dbReference>
<keyword evidence="6" id="KW-0472">Membrane</keyword>
<evidence type="ECO:0000313" key="9">
    <source>
        <dbReference type="Proteomes" id="UP000000305"/>
    </source>
</evidence>
<dbReference type="PANTHER" id="PTHR24364">
    <property type="entry name" value="LP06937P"/>
    <property type="match status" value="1"/>
</dbReference>
<dbReference type="InterPro" id="IPR019793">
    <property type="entry name" value="Peroxidases_heam-ligand_BS"/>
</dbReference>